<reference evidence="2 3" key="1">
    <citation type="journal article" date="2016" name="Nat. Commun.">
        <title>Ectomycorrhizal ecology is imprinted in the genome of the dominant symbiotic fungus Cenococcum geophilum.</title>
        <authorList>
            <consortium name="DOE Joint Genome Institute"/>
            <person name="Peter M."/>
            <person name="Kohler A."/>
            <person name="Ohm R.A."/>
            <person name="Kuo A."/>
            <person name="Krutzmann J."/>
            <person name="Morin E."/>
            <person name="Arend M."/>
            <person name="Barry K.W."/>
            <person name="Binder M."/>
            <person name="Choi C."/>
            <person name="Clum A."/>
            <person name="Copeland A."/>
            <person name="Grisel N."/>
            <person name="Haridas S."/>
            <person name="Kipfer T."/>
            <person name="LaButti K."/>
            <person name="Lindquist E."/>
            <person name="Lipzen A."/>
            <person name="Maire R."/>
            <person name="Meier B."/>
            <person name="Mihaltcheva S."/>
            <person name="Molinier V."/>
            <person name="Murat C."/>
            <person name="Poggeler S."/>
            <person name="Quandt C.A."/>
            <person name="Sperisen C."/>
            <person name="Tritt A."/>
            <person name="Tisserant E."/>
            <person name="Crous P.W."/>
            <person name="Henrissat B."/>
            <person name="Nehls U."/>
            <person name="Egli S."/>
            <person name="Spatafora J.W."/>
            <person name="Grigoriev I.V."/>
            <person name="Martin F.M."/>
        </authorList>
    </citation>
    <scope>NUCLEOTIDE SEQUENCE [LARGE SCALE GENOMIC DNA]</scope>
    <source>
        <strain evidence="2 3">CBS 459.81</strain>
    </source>
</reference>
<dbReference type="Gene3D" id="1.20.120.1630">
    <property type="match status" value="1"/>
</dbReference>
<dbReference type="PANTHER" id="PTHR32251">
    <property type="entry name" value="3-OXO-5-ALPHA-STEROID 4-DEHYDROGENASE"/>
    <property type="match status" value="1"/>
</dbReference>
<proteinExistence type="predicted"/>
<sequence>MPPSTTIPPREPGDVINRYDKRPSPIGRTLFTLFRALDPVVQYSILSSSFPILGLRRLPPGPPLSSPYALGLSPHRLLLLLMATGSSVKQIMWLHFIDEKRMAPSGALITGGWNIFVNSLNTVLSTLPLLSTAGSPSEALSPIPAPVLVGVCMYIVGNVLETASEVQRKLFKMDKRNNGKVYNKGLFATARHVNFGGYTLWRCGFTLAAAGWAPAAGMFVFLLWAFTNNGIPALDNYCAKRYGQQWVDYRKQVPWKLWWGIF</sequence>
<gene>
    <name evidence="2" type="ORF">K432DRAFT_410574</name>
</gene>
<dbReference type="PANTHER" id="PTHR32251:SF15">
    <property type="entry name" value="3-OXO-5-ALPHA-STEROID 4-DEHYDROGENASE (DUF1295)"/>
    <property type="match status" value="1"/>
</dbReference>
<organism evidence="2 3">
    <name type="scientific">Lepidopterella palustris CBS 459.81</name>
    <dbReference type="NCBI Taxonomy" id="1314670"/>
    <lineage>
        <taxon>Eukaryota</taxon>
        <taxon>Fungi</taxon>
        <taxon>Dikarya</taxon>
        <taxon>Ascomycota</taxon>
        <taxon>Pezizomycotina</taxon>
        <taxon>Dothideomycetes</taxon>
        <taxon>Pleosporomycetidae</taxon>
        <taxon>Mytilinidiales</taxon>
        <taxon>Argynnaceae</taxon>
        <taxon>Lepidopterella</taxon>
    </lineage>
</organism>
<dbReference type="GO" id="GO:0016020">
    <property type="term" value="C:membrane"/>
    <property type="evidence" value="ECO:0007669"/>
    <property type="project" value="TreeGrafter"/>
</dbReference>
<name>A0A8E2DXJ4_9PEZI</name>
<keyword evidence="1" id="KW-1133">Transmembrane helix</keyword>
<evidence type="ECO:0000256" key="1">
    <source>
        <dbReference type="SAM" id="Phobius"/>
    </source>
</evidence>
<dbReference type="OrthoDB" id="67965at2759"/>
<evidence type="ECO:0008006" key="4">
    <source>
        <dbReference type="Google" id="ProtNLM"/>
    </source>
</evidence>
<keyword evidence="1" id="KW-0812">Transmembrane</keyword>
<dbReference type="Pfam" id="PF06966">
    <property type="entry name" value="DUF1295"/>
    <property type="match status" value="1"/>
</dbReference>
<dbReference type="InterPro" id="IPR010721">
    <property type="entry name" value="UstE-like"/>
</dbReference>
<evidence type="ECO:0000313" key="2">
    <source>
        <dbReference type="EMBL" id="OCK73582.1"/>
    </source>
</evidence>
<feature type="transmembrane region" description="Helical" evidence="1">
    <location>
        <begin position="207"/>
        <end position="226"/>
    </location>
</feature>
<keyword evidence="1" id="KW-0472">Membrane</keyword>
<dbReference type="AlphaFoldDB" id="A0A8E2DXJ4"/>
<keyword evidence="3" id="KW-1185">Reference proteome</keyword>
<accession>A0A8E2DXJ4</accession>
<dbReference type="Proteomes" id="UP000250266">
    <property type="component" value="Unassembled WGS sequence"/>
</dbReference>
<protein>
    <recommendedName>
        <fullName evidence="4">Steroid 5-alpha reductase C-terminal domain-containing protein</fullName>
    </recommendedName>
</protein>
<evidence type="ECO:0000313" key="3">
    <source>
        <dbReference type="Proteomes" id="UP000250266"/>
    </source>
</evidence>
<dbReference type="EMBL" id="KV745716">
    <property type="protein sequence ID" value="OCK73582.1"/>
    <property type="molecule type" value="Genomic_DNA"/>
</dbReference>